<feature type="region of interest" description="Disordered" evidence="1">
    <location>
        <begin position="32"/>
        <end position="64"/>
    </location>
</feature>
<dbReference type="Proteomes" id="UP000187158">
    <property type="component" value="Unassembled WGS sequence"/>
</dbReference>
<dbReference type="Gene3D" id="3.40.50.720">
    <property type="entry name" value="NAD(P)-binding Rossmann-like Domain"/>
    <property type="match status" value="1"/>
</dbReference>
<reference evidence="2 3" key="1">
    <citation type="submission" date="2016-11" db="EMBL/GenBank/DDBJ databases">
        <title>Paenibacillus species isolates.</title>
        <authorList>
            <person name="Beno S.M."/>
        </authorList>
    </citation>
    <scope>NUCLEOTIDE SEQUENCE [LARGE SCALE GENOMIC DNA]</scope>
    <source>
        <strain evidence="2 3">FSL H7-0433</strain>
    </source>
</reference>
<evidence type="ECO:0000313" key="2">
    <source>
        <dbReference type="EMBL" id="OMC88263.1"/>
    </source>
</evidence>
<dbReference type="EMBL" id="MPVP01000791">
    <property type="protein sequence ID" value="OMC88263.1"/>
    <property type="molecule type" value="Genomic_DNA"/>
</dbReference>
<evidence type="ECO:0000256" key="1">
    <source>
        <dbReference type="SAM" id="MobiDB-lite"/>
    </source>
</evidence>
<comment type="caution">
    <text evidence="2">The sequence shown here is derived from an EMBL/GenBank/DDBJ whole genome shotgun (WGS) entry which is preliminary data.</text>
</comment>
<protein>
    <submittedName>
        <fullName evidence="2">tRNA threonylcarbamoyladenosine dehydratase</fullName>
    </submittedName>
</protein>
<name>A0ABX3GBN0_9BACL</name>
<proteinExistence type="predicted"/>
<organism evidence="2 3">
    <name type="scientific">Paenibacillus odorifer</name>
    <dbReference type="NCBI Taxonomy" id="189426"/>
    <lineage>
        <taxon>Bacteria</taxon>
        <taxon>Bacillati</taxon>
        <taxon>Bacillota</taxon>
        <taxon>Bacilli</taxon>
        <taxon>Bacillales</taxon>
        <taxon>Paenibacillaceae</taxon>
        <taxon>Paenibacillus</taxon>
    </lineage>
</organism>
<feature type="compositionally biased region" description="Basic and acidic residues" evidence="1">
    <location>
        <begin position="35"/>
        <end position="53"/>
    </location>
</feature>
<gene>
    <name evidence="2" type="ORF">BSO21_34830</name>
</gene>
<accession>A0ABX3GBN0</accession>
<keyword evidence="3" id="KW-1185">Reference proteome</keyword>
<sequence length="90" mass="9806">SKTTYDPIARVIRQKLRKDGIKKGVKVVFSTEPPMKPRQDVTDKIVPENAPDRRKAKQPPASNSFVPPVAGLIMVSVAVRDLLEAGGVSL</sequence>
<feature type="non-terminal residue" evidence="2">
    <location>
        <position position="1"/>
    </location>
</feature>
<evidence type="ECO:0000313" key="3">
    <source>
        <dbReference type="Proteomes" id="UP000187158"/>
    </source>
</evidence>